<evidence type="ECO:0000313" key="2">
    <source>
        <dbReference type="EMBL" id="GKV51020.1"/>
    </source>
</evidence>
<reference evidence="2 3" key="1">
    <citation type="journal article" date="2021" name="Commun. Biol.">
        <title>The genome of Shorea leprosula (Dipterocarpaceae) highlights the ecological relevance of drought in aseasonal tropical rainforests.</title>
        <authorList>
            <person name="Ng K.K.S."/>
            <person name="Kobayashi M.J."/>
            <person name="Fawcett J.A."/>
            <person name="Hatakeyama M."/>
            <person name="Paape T."/>
            <person name="Ng C.H."/>
            <person name="Ang C.C."/>
            <person name="Tnah L.H."/>
            <person name="Lee C.T."/>
            <person name="Nishiyama T."/>
            <person name="Sese J."/>
            <person name="O'Brien M.J."/>
            <person name="Copetti D."/>
            <person name="Mohd Noor M.I."/>
            <person name="Ong R.C."/>
            <person name="Putra M."/>
            <person name="Sireger I.Z."/>
            <person name="Indrioko S."/>
            <person name="Kosugi Y."/>
            <person name="Izuno A."/>
            <person name="Isagi Y."/>
            <person name="Lee S.L."/>
            <person name="Shimizu K.K."/>
        </authorList>
    </citation>
    <scope>NUCLEOTIDE SEQUENCE [LARGE SCALE GENOMIC DNA]</scope>
    <source>
        <strain evidence="2">214</strain>
    </source>
</reference>
<accession>A0AAV5MMF1</accession>
<keyword evidence="1" id="KW-1133">Transmembrane helix</keyword>
<feature type="transmembrane region" description="Helical" evidence="1">
    <location>
        <begin position="12"/>
        <end position="37"/>
    </location>
</feature>
<keyword evidence="1" id="KW-0472">Membrane</keyword>
<dbReference type="EMBL" id="BPVZ01000423">
    <property type="protein sequence ID" value="GKV51020.1"/>
    <property type="molecule type" value="Genomic_DNA"/>
</dbReference>
<keyword evidence="1" id="KW-0812">Transmembrane</keyword>
<sequence>MIFLNFNIATPAFGLFFMLFCRFVSGFRLVFIIICYFW</sequence>
<protein>
    <submittedName>
        <fullName evidence="2">Uncharacterized protein</fullName>
    </submittedName>
</protein>
<evidence type="ECO:0000313" key="3">
    <source>
        <dbReference type="Proteomes" id="UP001054252"/>
    </source>
</evidence>
<name>A0AAV5MMF1_9ROSI</name>
<gene>
    <name evidence="2" type="ORF">SLEP1_g57697</name>
</gene>
<dbReference type="Proteomes" id="UP001054252">
    <property type="component" value="Unassembled WGS sequence"/>
</dbReference>
<dbReference type="AlphaFoldDB" id="A0AAV5MMF1"/>
<proteinExistence type="predicted"/>
<organism evidence="2 3">
    <name type="scientific">Rubroshorea leprosula</name>
    <dbReference type="NCBI Taxonomy" id="152421"/>
    <lineage>
        <taxon>Eukaryota</taxon>
        <taxon>Viridiplantae</taxon>
        <taxon>Streptophyta</taxon>
        <taxon>Embryophyta</taxon>
        <taxon>Tracheophyta</taxon>
        <taxon>Spermatophyta</taxon>
        <taxon>Magnoliopsida</taxon>
        <taxon>eudicotyledons</taxon>
        <taxon>Gunneridae</taxon>
        <taxon>Pentapetalae</taxon>
        <taxon>rosids</taxon>
        <taxon>malvids</taxon>
        <taxon>Malvales</taxon>
        <taxon>Dipterocarpaceae</taxon>
        <taxon>Rubroshorea</taxon>
    </lineage>
</organism>
<keyword evidence="3" id="KW-1185">Reference proteome</keyword>
<evidence type="ECO:0000256" key="1">
    <source>
        <dbReference type="SAM" id="Phobius"/>
    </source>
</evidence>
<comment type="caution">
    <text evidence="2">The sequence shown here is derived from an EMBL/GenBank/DDBJ whole genome shotgun (WGS) entry which is preliminary data.</text>
</comment>